<evidence type="ECO:0000256" key="1">
    <source>
        <dbReference type="ARBA" id="ARBA00007097"/>
    </source>
</evidence>
<keyword evidence="7" id="KW-0472">Membrane</keyword>
<keyword evidence="3" id="KW-0479">Metal-binding</keyword>
<feature type="transmembrane region" description="Helical" evidence="7">
    <location>
        <begin position="112"/>
        <end position="132"/>
    </location>
</feature>
<keyword evidence="7" id="KW-0812">Transmembrane</keyword>
<comment type="similarity">
    <text evidence="1">Belongs to the HdrC family.</text>
</comment>
<name>A0A7J3M3H7_ARCFL</name>
<evidence type="ECO:0000256" key="4">
    <source>
        <dbReference type="ARBA" id="ARBA00023002"/>
    </source>
</evidence>
<evidence type="ECO:0000256" key="5">
    <source>
        <dbReference type="ARBA" id="ARBA00023004"/>
    </source>
</evidence>
<dbReference type="GO" id="GO:0051539">
    <property type="term" value="F:4 iron, 4 sulfur cluster binding"/>
    <property type="evidence" value="ECO:0007669"/>
    <property type="project" value="UniProtKB-KW"/>
</dbReference>
<feature type="transmembrane region" description="Helical" evidence="7">
    <location>
        <begin position="230"/>
        <end position="256"/>
    </location>
</feature>
<feature type="transmembrane region" description="Helical" evidence="7">
    <location>
        <begin position="303"/>
        <end position="322"/>
    </location>
</feature>
<evidence type="ECO:0000256" key="7">
    <source>
        <dbReference type="SAM" id="Phobius"/>
    </source>
</evidence>
<dbReference type="GO" id="GO:0005886">
    <property type="term" value="C:plasma membrane"/>
    <property type="evidence" value="ECO:0007669"/>
    <property type="project" value="TreeGrafter"/>
</dbReference>
<dbReference type="SUPFAM" id="SSF46548">
    <property type="entry name" value="alpha-helical ferredoxin"/>
    <property type="match status" value="1"/>
</dbReference>
<dbReference type="InterPro" id="IPR051460">
    <property type="entry name" value="HdrC_iron-sulfur_subunit"/>
</dbReference>
<dbReference type="GO" id="GO:0016491">
    <property type="term" value="F:oxidoreductase activity"/>
    <property type="evidence" value="ECO:0007669"/>
    <property type="project" value="UniProtKB-KW"/>
</dbReference>
<dbReference type="AlphaFoldDB" id="A0A7J3M3H7"/>
<dbReference type="InterPro" id="IPR009051">
    <property type="entry name" value="Helical_ferredxn"/>
</dbReference>
<evidence type="ECO:0000313" key="9">
    <source>
        <dbReference type="EMBL" id="HGT82814.1"/>
    </source>
</evidence>
<dbReference type="Gene3D" id="1.10.1060.10">
    <property type="entry name" value="Alpha-helical ferredoxin"/>
    <property type="match status" value="1"/>
</dbReference>
<dbReference type="InterPro" id="IPR017896">
    <property type="entry name" value="4Fe4S_Fe-S-bd"/>
</dbReference>
<proteinExistence type="inferred from homology"/>
<accession>A0A7J3M3H7</accession>
<keyword evidence="6" id="KW-0411">Iron-sulfur</keyword>
<keyword evidence="2" id="KW-0004">4Fe-4S</keyword>
<dbReference type="PANTHER" id="PTHR43255:SF1">
    <property type="entry name" value="IRON-SULFUR-BINDING OXIDOREDUCTASE FADF-RELATED"/>
    <property type="match status" value="1"/>
</dbReference>
<dbReference type="GO" id="GO:0046872">
    <property type="term" value="F:metal ion binding"/>
    <property type="evidence" value="ECO:0007669"/>
    <property type="project" value="UniProtKB-KW"/>
</dbReference>
<evidence type="ECO:0000259" key="8">
    <source>
        <dbReference type="Pfam" id="PF13183"/>
    </source>
</evidence>
<keyword evidence="4" id="KW-0560">Oxidoreductase</keyword>
<dbReference type="PROSITE" id="PS00198">
    <property type="entry name" value="4FE4S_FER_1"/>
    <property type="match status" value="1"/>
</dbReference>
<dbReference type="EMBL" id="DSYZ01000080">
    <property type="protein sequence ID" value="HGT82814.1"/>
    <property type="molecule type" value="Genomic_DNA"/>
</dbReference>
<dbReference type="PANTHER" id="PTHR43255">
    <property type="entry name" value="IRON-SULFUR-BINDING OXIDOREDUCTASE FADF-RELATED-RELATED"/>
    <property type="match status" value="1"/>
</dbReference>
<evidence type="ECO:0000256" key="2">
    <source>
        <dbReference type="ARBA" id="ARBA00022485"/>
    </source>
</evidence>
<feature type="transmembrane region" description="Helical" evidence="7">
    <location>
        <begin position="334"/>
        <end position="353"/>
    </location>
</feature>
<dbReference type="NCBIfam" id="NF038018">
    <property type="entry name" value="qmoC"/>
    <property type="match status" value="1"/>
</dbReference>
<keyword evidence="5" id="KW-0408">Iron</keyword>
<sequence length="378" mass="42548">MIDTRFAKEIIQAGGTSLKKCYQCATCGVVCPQSPDENPFPRKEMIWAQWGAKEKLMSDADVWLCHQCNDCSDYCPRGAKPGEVLAAIRAKVVEYYAFPSFLAKILQRPAGILLYFAIPIFFTALYFAIFSPEIPEGEIVLGKFIPHTHVELAGFAVGAWVLFIAAIAAYRFWTAINSQVSKVYEFEVKEGGDIKVVKASARFIEYLFWSIIDVLKHSKFQQCNKAKYRFYAHFMIFWGFIVLGVATLGDIVYLYVLGYEELALPITDPVKILGNIGALLLLIGSVWAIVARFSDQRIGYGTYFDWLFLATIFAIGLSGVAIEILRYSGSVLAYYAYLAHLILVFTLLAYAPYSKFAHLLYRTLAYVWAKSVGREVKS</sequence>
<evidence type="ECO:0000256" key="6">
    <source>
        <dbReference type="ARBA" id="ARBA00023014"/>
    </source>
</evidence>
<evidence type="ECO:0000256" key="3">
    <source>
        <dbReference type="ARBA" id="ARBA00022723"/>
    </source>
</evidence>
<dbReference type="InterPro" id="IPR036197">
    <property type="entry name" value="NarG-like_sf"/>
</dbReference>
<feature type="transmembrane region" description="Helical" evidence="7">
    <location>
        <begin position="152"/>
        <end position="173"/>
    </location>
</feature>
<gene>
    <name evidence="9" type="ORF">ENT52_03710</name>
</gene>
<organism evidence="9">
    <name type="scientific">Archaeoglobus fulgidus</name>
    <dbReference type="NCBI Taxonomy" id="2234"/>
    <lineage>
        <taxon>Archaea</taxon>
        <taxon>Methanobacteriati</taxon>
        <taxon>Methanobacteriota</taxon>
        <taxon>Archaeoglobi</taxon>
        <taxon>Archaeoglobales</taxon>
        <taxon>Archaeoglobaceae</taxon>
        <taxon>Archaeoglobus</taxon>
    </lineage>
</organism>
<dbReference type="Gene3D" id="1.20.950.20">
    <property type="entry name" value="Transmembrane di-heme cytochromes, Chain C"/>
    <property type="match status" value="1"/>
</dbReference>
<dbReference type="Pfam" id="PF13183">
    <property type="entry name" value="Fer4_8"/>
    <property type="match status" value="1"/>
</dbReference>
<keyword evidence="7" id="KW-1133">Transmembrane helix</keyword>
<reference evidence="9" key="1">
    <citation type="journal article" date="2020" name="mSystems">
        <title>Genome- and Community-Level Interaction Insights into Carbon Utilization and Element Cycling Functions of Hydrothermarchaeota in Hydrothermal Sediment.</title>
        <authorList>
            <person name="Zhou Z."/>
            <person name="Liu Y."/>
            <person name="Xu W."/>
            <person name="Pan J."/>
            <person name="Luo Z.H."/>
            <person name="Li M."/>
        </authorList>
    </citation>
    <scope>NUCLEOTIDE SEQUENCE [LARGE SCALE GENOMIC DNA]</scope>
    <source>
        <strain evidence="9">SpSt-587</strain>
    </source>
</reference>
<comment type="caution">
    <text evidence="9">The sequence shown here is derived from an EMBL/GenBank/DDBJ whole genome shotgun (WGS) entry which is preliminary data.</text>
</comment>
<feature type="transmembrane region" description="Helical" evidence="7">
    <location>
        <begin position="272"/>
        <end position="291"/>
    </location>
</feature>
<feature type="domain" description="4Fe-4S ferredoxin-type" evidence="8">
    <location>
        <begin position="18"/>
        <end position="78"/>
    </location>
</feature>
<dbReference type="SUPFAM" id="SSF103501">
    <property type="entry name" value="Respiratory nitrate reductase 1 gamma chain"/>
    <property type="match status" value="1"/>
</dbReference>
<protein>
    <submittedName>
        <fullName evidence="9">(Fe-S)-binding protein</fullName>
    </submittedName>
</protein>
<dbReference type="InterPro" id="IPR017900">
    <property type="entry name" value="4Fe4S_Fe_S_CS"/>
</dbReference>